<accession>A0AAW2H9V4</accession>
<feature type="compositionally biased region" description="Basic and acidic residues" evidence="4">
    <location>
        <begin position="194"/>
        <end position="219"/>
    </location>
</feature>
<dbReference type="Pfam" id="PF21366">
    <property type="entry name" value="TRAFD1-XIAF1_ZnF"/>
    <property type="match status" value="1"/>
</dbReference>
<feature type="region of interest" description="Disordered" evidence="4">
    <location>
        <begin position="171"/>
        <end position="295"/>
    </location>
</feature>
<name>A0AAW2H9V4_9NEOP</name>
<feature type="compositionally biased region" description="Polar residues" evidence="4">
    <location>
        <begin position="282"/>
        <end position="291"/>
    </location>
</feature>
<dbReference type="PANTHER" id="PTHR16295">
    <property type="entry name" value="TRAF-TYPE ZINC FINGER PROTEIN-RELATED"/>
    <property type="match status" value="1"/>
</dbReference>
<evidence type="ECO:0000256" key="1">
    <source>
        <dbReference type="ARBA" id="ARBA00022723"/>
    </source>
</evidence>
<comment type="caution">
    <text evidence="6">The sequence shown here is derived from an EMBL/GenBank/DDBJ whole genome shotgun (WGS) entry which is preliminary data.</text>
</comment>
<keyword evidence="3" id="KW-0862">Zinc</keyword>
<dbReference type="InterPro" id="IPR051986">
    <property type="entry name" value="Innate_Immune_Apopt_Reg"/>
</dbReference>
<dbReference type="AlphaFoldDB" id="A0AAW2H9V4"/>
<evidence type="ECO:0000256" key="2">
    <source>
        <dbReference type="ARBA" id="ARBA00022771"/>
    </source>
</evidence>
<reference evidence="6" key="1">
    <citation type="journal article" date="2024" name="Gigascience">
        <title>Chromosome-level genome of the poultry shaft louse Menopon gallinae provides insight into the host-switching and adaptive evolution of parasitic lice.</title>
        <authorList>
            <person name="Xu Y."/>
            <person name="Ma L."/>
            <person name="Liu S."/>
            <person name="Liang Y."/>
            <person name="Liu Q."/>
            <person name="He Z."/>
            <person name="Tian L."/>
            <person name="Duan Y."/>
            <person name="Cai W."/>
            <person name="Li H."/>
            <person name="Song F."/>
        </authorList>
    </citation>
    <scope>NUCLEOTIDE SEQUENCE</scope>
    <source>
        <strain evidence="6">Cailab_2023a</strain>
    </source>
</reference>
<dbReference type="PANTHER" id="PTHR16295:SF10">
    <property type="entry name" value="EXPRESSED PROTEIN"/>
    <property type="match status" value="1"/>
</dbReference>
<feature type="compositionally biased region" description="Basic and acidic residues" evidence="4">
    <location>
        <begin position="225"/>
        <end position="266"/>
    </location>
</feature>
<keyword evidence="2" id="KW-0863">Zinc-finger</keyword>
<feature type="compositionally biased region" description="Low complexity" evidence="4">
    <location>
        <begin position="363"/>
        <end position="372"/>
    </location>
</feature>
<dbReference type="Gene3D" id="3.30.40.10">
    <property type="entry name" value="Zinc/RING finger domain, C3HC4 (zinc finger)"/>
    <property type="match status" value="1"/>
</dbReference>
<evidence type="ECO:0000256" key="3">
    <source>
        <dbReference type="ARBA" id="ARBA00022833"/>
    </source>
</evidence>
<protein>
    <recommendedName>
        <fullName evidence="5">TRAFD1/XAF1 zinc finger domain-containing protein</fullName>
    </recommendedName>
</protein>
<feature type="region of interest" description="Disordered" evidence="4">
    <location>
        <begin position="363"/>
        <end position="382"/>
    </location>
</feature>
<sequence>MTDSVETIRCSNCKRDILSSNFLIHDVHCQRNISLCTKCNEPVNHNQKAEHDEANHSVVFCTSCHAQLEKFRLNSHLTNECPKRNVRCQICDIEIAADDIFEHENYCGARTEKCPECGEYVMLKYTQLHLDSNHTFIKLSDEPGPSPSWQNGRRTLGNFFPDLDLSNYTPQLHQKKKYVRNESSRRRAKGSPELADKDRRHEESPGAEEKEKSRHRNIERPSCSKTHDVKRRVSDGSTDRSSRRHNSRESHIRESYRDKVKVKSDDMNTGLKEYMQRGKASSPISSTSNTAKENEKELKELNDILKVVKDTSLAFAFHLSNEPTGDCQVENDRVIAQSVEKNTADLSEFSFLDSLEKKKTGKNLSKNINSGKKSSKTTMKPRLASYADDSSDDEFLLYSRKTDQDVDDAILPCQFCSALYPSFQLMDHQKLCDAFENVNISTSFLKGSTSRDESDALIPCGICSRMIPFSLYNSHMKLWHHIKPAE</sequence>
<keyword evidence="1" id="KW-0479">Metal-binding</keyword>
<evidence type="ECO:0000259" key="5">
    <source>
        <dbReference type="Pfam" id="PF21366"/>
    </source>
</evidence>
<evidence type="ECO:0000256" key="4">
    <source>
        <dbReference type="SAM" id="MobiDB-lite"/>
    </source>
</evidence>
<gene>
    <name evidence="6" type="ORF">PYX00_009078</name>
</gene>
<proteinExistence type="predicted"/>
<dbReference type="GO" id="GO:0008270">
    <property type="term" value="F:zinc ion binding"/>
    <property type="evidence" value="ECO:0007669"/>
    <property type="project" value="UniProtKB-KW"/>
</dbReference>
<dbReference type="InterPro" id="IPR049439">
    <property type="entry name" value="TRAFD1-XIAF1_Znf"/>
</dbReference>
<dbReference type="InterPro" id="IPR013083">
    <property type="entry name" value="Znf_RING/FYVE/PHD"/>
</dbReference>
<dbReference type="GO" id="GO:0005739">
    <property type="term" value="C:mitochondrion"/>
    <property type="evidence" value="ECO:0007669"/>
    <property type="project" value="TreeGrafter"/>
</dbReference>
<dbReference type="EMBL" id="JARGDH010000005">
    <property type="protein sequence ID" value="KAL0266567.1"/>
    <property type="molecule type" value="Genomic_DNA"/>
</dbReference>
<feature type="domain" description="TRAFD1/XAF1 zinc finger" evidence="5">
    <location>
        <begin position="92"/>
        <end position="129"/>
    </location>
</feature>
<evidence type="ECO:0000313" key="6">
    <source>
        <dbReference type="EMBL" id="KAL0266567.1"/>
    </source>
</evidence>
<organism evidence="6">
    <name type="scientific">Menopon gallinae</name>
    <name type="common">poultry shaft louse</name>
    <dbReference type="NCBI Taxonomy" id="328185"/>
    <lineage>
        <taxon>Eukaryota</taxon>
        <taxon>Metazoa</taxon>
        <taxon>Ecdysozoa</taxon>
        <taxon>Arthropoda</taxon>
        <taxon>Hexapoda</taxon>
        <taxon>Insecta</taxon>
        <taxon>Pterygota</taxon>
        <taxon>Neoptera</taxon>
        <taxon>Paraneoptera</taxon>
        <taxon>Psocodea</taxon>
        <taxon>Troctomorpha</taxon>
        <taxon>Phthiraptera</taxon>
        <taxon>Amblycera</taxon>
        <taxon>Menoponidae</taxon>
        <taxon>Menopon</taxon>
    </lineage>
</organism>